<dbReference type="AlphaFoldDB" id="A0AAN6WIJ1"/>
<organism evidence="2 3">
    <name type="scientific">Podospora australis</name>
    <dbReference type="NCBI Taxonomy" id="1536484"/>
    <lineage>
        <taxon>Eukaryota</taxon>
        <taxon>Fungi</taxon>
        <taxon>Dikarya</taxon>
        <taxon>Ascomycota</taxon>
        <taxon>Pezizomycotina</taxon>
        <taxon>Sordariomycetes</taxon>
        <taxon>Sordariomycetidae</taxon>
        <taxon>Sordariales</taxon>
        <taxon>Podosporaceae</taxon>
        <taxon>Podospora</taxon>
    </lineage>
</organism>
<accession>A0AAN6WIJ1</accession>
<reference evidence="2" key="1">
    <citation type="journal article" date="2023" name="Mol. Phylogenet. Evol.">
        <title>Genome-scale phylogeny and comparative genomics of the fungal order Sordariales.</title>
        <authorList>
            <person name="Hensen N."/>
            <person name="Bonometti L."/>
            <person name="Westerberg I."/>
            <person name="Brannstrom I.O."/>
            <person name="Guillou S."/>
            <person name="Cros-Aarteil S."/>
            <person name="Calhoun S."/>
            <person name="Haridas S."/>
            <person name="Kuo A."/>
            <person name="Mondo S."/>
            <person name="Pangilinan J."/>
            <person name="Riley R."/>
            <person name="LaButti K."/>
            <person name="Andreopoulos B."/>
            <person name="Lipzen A."/>
            <person name="Chen C."/>
            <person name="Yan M."/>
            <person name="Daum C."/>
            <person name="Ng V."/>
            <person name="Clum A."/>
            <person name="Steindorff A."/>
            <person name="Ohm R.A."/>
            <person name="Martin F."/>
            <person name="Silar P."/>
            <person name="Natvig D.O."/>
            <person name="Lalanne C."/>
            <person name="Gautier V."/>
            <person name="Ament-Velasquez S.L."/>
            <person name="Kruys A."/>
            <person name="Hutchinson M.I."/>
            <person name="Powell A.J."/>
            <person name="Barry K."/>
            <person name="Miller A.N."/>
            <person name="Grigoriev I.V."/>
            <person name="Debuchy R."/>
            <person name="Gladieux P."/>
            <person name="Hiltunen Thoren M."/>
            <person name="Johannesson H."/>
        </authorList>
    </citation>
    <scope>NUCLEOTIDE SEQUENCE</scope>
    <source>
        <strain evidence="2">PSN309</strain>
    </source>
</reference>
<feature type="transmembrane region" description="Helical" evidence="1">
    <location>
        <begin position="198"/>
        <end position="215"/>
    </location>
</feature>
<keyword evidence="1" id="KW-0472">Membrane</keyword>
<evidence type="ECO:0000313" key="3">
    <source>
        <dbReference type="Proteomes" id="UP001302126"/>
    </source>
</evidence>
<evidence type="ECO:0000256" key="1">
    <source>
        <dbReference type="SAM" id="Phobius"/>
    </source>
</evidence>
<keyword evidence="1" id="KW-1133">Transmembrane helix</keyword>
<keyword evidence="3" id="KW-1185">Reference proteome</keyword>
<dbReference type="Proteomes" id="UP001302126">
    <property type="component" value="Unassembled WGS sequence"/>
</dbReference>
<comment type="caution">
    <text evidence="2">The sequence shown here is derived from an EMBL/GenBank/DDBJ whole genome shotgun (WGS) entry which is preliminary data.</text>
</comment>
<reference evidence="2" key="2">
    <citation type="submission" date="2023-05" db="EMBL/GenBank/DDBJ databases">
        <authorList>
            <consortium name="Lawrence Berkeley National Laboratory"/>
            <person name="Steindorff A."/>
            <person name="Hensen N."/>
            <person name="Bonometti L."/>
            <person name="Westerberg I."/>
            <person name="Brannstrom I.O."/>
            <person name="Guillou S."/>
            <person name="Cros-Aarteil S."/>
            <person name="Calhoun S."/>
            <person name="Haridas S."/>
            <person name="Kuo A."/>
            <person name="Mondo S."/>
            <person name="Pangilinan J."/>
            <person name="Riley R."/>
            <person name="Labutti K."/>
            <person name="Andreopoulos B."/>
            <person name="Lipzen A."/>
            <person name="Chen C."/>
            <person name="Yanf M."/>
            <person name="Daum C."/>
            <person name="Ng V."/>
            <person name="Clum A."/>
            <person name="Ohm R."/>
            <person name="Martin F."/>
            <person name="Silar P."/>
            <person name="Natvig D."/>
            <person name="Lalanne C."/>
            <person name="Gautier V."/>
            <person name="Ament-Velasquez S.L."/>
            <person name="Kruys A."/>
            <person name="Hutchinson M.I."/>
            <person name="Powell A.J."/>
            <person name="Barry K."/>
            <person name="Miller A.N."/>
            <person name="Grigoriev I.V."/>
            <person name="Debuchy R."/>
            <person name="Gladieux P."/>
            <person name="Thoren M.H."/>
            <person name="Johannesson H."/>
        </authorList>
    </citation>
    <scope>NUCLEOTIDE SEQUENCE</scope>
    <source>
        <strain evidence="2">PSN309</strain>
    </source>
</reference>
<gene>
    <name evidence="2" type="ORF">QBC35DRAFT_445432</name>
</gene>
<sequence>MFLREVPLPHLHTQVREVEKKTGHGWVEHLGADHFEEGRGDIRFLTAGLGNNLYDVLFLFRRLDGLDELCDYIKQGITKLIKMWYSADDDDRSILQAVKILSQYNMVTRTLYKELESRIQNQISVLFFFLTHEDTKFNISLADVSGDLAEATRRDGSSMKTTAVLTMAFLPATLLAAMFSIPFLGWDENYPEKFAIDWAAVIPATIATFAVWAGFTQKEQAIQISQPSSRGQKLVQGLGITSFIDRKKG</sequence>
<dbReference type="EMBL" id="MU864696">
    <property type="protein sequence ID" value="KAK4182263.1"/>
    <property type="molecule type" value="Genomic_DNA"/>
</dbReference>
<keyword evidence="1" id="KW-0812">Transmembrane</keyword>
<proteinExistence type="predicted"/>
<evidence type="ECO:0000313" key="2">
    <source>
        <dbReference type="EMBL" id="KAK4182263.1"/>
    </source>
</evidence>
<name>A0AAN6WIJ1_9PEZI</name>
<protein>
    <submittedName>
        <fullName evidence="2">Uncharacterized protein</fullName>
    </submittedName>
</protein>
<feature type="transmembrane region" description="Helical" evidence="1">
    <location>
        <begin position="163"/>
        <end position="186"/>
    </location>
</feature>
<dbReference type="Gene3D" id="1.20.58.340">
    <property type="entry name" value="Magnesium transport protein CorA, transmembrane region"/>
    <property type="match status" value="1"/>
</dbReference>